<evidence type="ECO:0000256" key="5">
    <source>
        <dbReference type="SAM" id="Phobius"/>
    </source>
</evidence>
<proteinExistence type="predicted"/>
<gene>
    <name evidence="6" type="ORF">GCM10011498_04440</name>
</gene>
<reference evidence="6" key="1">
    <citation type="journal article" date="2014" name="Int. J. Syst. Evol. Microbiol.">
        <title>Complete genome sequence of Corynebacterium casei LMG S-19264T (=DSM 44701T), isolated from a smear-ripened cheese.</title>
        <authorList>
            <consortium name="US DOE Joint Genome Institute (JGI-PGF)"/>
            <person name="Walter F."/>
            <person name="Albersmeier A."/>
            <person name="Kalinowski J."/>
            <person name="Ruckert C."/>
        </authorList>
    </citation>
    <scope>NUCLEOTIDE SEQUENCE</scope>
    <source>
        <strain evidence="6">CGMCC 1.15880</strain>
    </source>
</reference>
<comment type="caution">
    <text evidence="6">The sequence shown here is derived from an EMBL/GenBank/DDBJ whole genome shotgun (WGS) entry which is preliminary data.</text>
</comment>
<feature type="transmembrane region" description="Helical" evidence="5">
    <location>
        <begin position="148"/>
        <end position="167"/>
    </location>
</feature>
<evidence type="ECO:0000256" key="2">
    <source>
        <dbReference type="ARBA" id="ARBA00022692"/>
    </source>
</evidence>
<name>A0A916QSK9_9RHOB</name>
<evidence type="ECO:0000313" key="7">
    <source>
        <dbReference type="Proteomes" id="UP000628017"/>
    </source>
</evidence>
<comment type="subcellular location">
    <subcellularLocation>
        <location evidence="1">Membrane</location>
        <topology evidence="1">Multi-pass membrane protein</topology>
    </subcellularLocation>
</comment>
<dbReference type="Pfam" id="PF07264">
    <property type="entry name" value="EI24"/>
    <property type="match status" value="1"/>
</dbReference>
<feature type="transmembrane region" description="Helical" evidence="5">
    <location>
        <begin position="56"/>
        <end position="80"/>
    </location>
</feature>
<evidence type="ECO:0000313" key="6">
    <source>
        <dbReference type="EMBL" id="GGA07703.1"/>
    </source>
</evidence>
<accession>A0A916QSK9</accession>
<keyword evidence="3 5" id="KW-1133">Transmembrane helix</keyword>
<evidence type="ECO:0000256" key="3">
    <source>
        <dbReference type="ARBA" id="ARBA00022989"/>
    </source>
</evidence>
<feature type="transmembrane region" description="Helical" evidence="5">
    <location>
        <begin position="121"/>
        <end position="142"/>
    </location>
</feature>
<keyword evidence="7" id="KW-1185">Reference proteome</keyword>
<dbReference type="Proteomes" id="UP000628017">
    <property type="component" value="Unassembled WGS sequence"/>
</dbReference>
<dbReference type="AlphaFoldDB" id="A0A916QSK9"/>
<organism evidence="6 7">
    <name type="scientific">Neptunicoccus cionae</name>
    <dbReference type="NCBI Taxonomy" id="2035344"/>
    <lineage>
        <taxon>Bacteria</taxon>
        <taxon>Pseudomonadati</taxon>
        <taxon>Pseudomonadota</taxon>
        <taxon>Alphaproteobacteria</taxon>
        <taxon>Rhodobacterales</taxon>
        <taxon>Paracoccaceae</taxon>
        <taxon>Neptunicoccus</taxon>
    </lineage>
</organism>
<sequence>MIFDDFAKALGQIGDPRFRSVLLRGIGLTVLLLAGVTTGVQFLLPDSVSLPWFGEIGWLSSLLSGFVLVAMIGLSVILMVPVASLFTGFFLDQVVDAVEAKHFPALEPANSVSFSETLMDALGFFGLLVVVNLLALIVYLLSTLAAPLVFWAVNGVMLGREYFQMVAMRRLGRAGAKQLRARHRGQIWLAGALMAIPLTVPFVNLVIPVLGVATFTHLFHRVNKTGKPIP</sequence>
<keyword evidence="2 5" id="KW-0812">Transmembrane</keyword>
<dbReference type="EMBL" id="BMKA01000001">
    <property type="protein sequence ID" value="GGA07703.1"/>
    <property type="molecule type" value="Genomic_DNA"/>
</dbReference>
<evidence type="ECO:0000256" key="4">
    <source>
        <dbReference type="ARBA" id="ARBA00023136"/>
    </source>
</evidence>
<dbReference type="InterPro" id="IPR059112">
    <property type="entry name" value="CysZ/EI24"/>
</dbReference>
<keyword evidence="4 5" id="KW-0472">Membrane</keyword>
<feature type="transmembrane region" description="Helical" evidence="5">
    <location>
        <begin position="21"/>
        <end position="44"/>
    </location>
</feature>
<evidence type="ECO:0000256" key="1">
    <source>
        <dbReference type="ARBA" id="ARBA00004141"/>
    </source>
</evidence>
<protein>
    <submittedName>
        <fullName evidence="6">Membrane protein</fullName>
    </submittedName>
</protein>
<reference evidence="6" key="2">
    <citation type="submission" date="2020-09" db="EMBL/GenBank/DDBJ databases">
        <authorList>
            <person name="Sun Q."/>
            <person name="Zhou Y."/>
        </authorList>
    </citation>
    <scope>NUCLEOTIDE SEQUENCE</scope>
    <source>
        <strain evidence="6">CGMCC 1.15880</strain>
    </source>
</reference>
<feature type="transmembrane region" description="Helical" evidence="5">
    <location>
        <begin position="187"/>
        <end position="210"/>
    </location>
</feature>